<name>A0A8I6S429_CIMLE</name>
<feature type="transmembrane region" description="Helical" evidence="9">
    <location>
        <begin position="801"/>
        <end position="823"/>
    </location>
</feature>
<evidence type="ECO:0000313" key="11">
    <source>
        <dbReference type="EnsemblMetazoa" id="XP_014256476.1"/>
    </source>
</evidence>
<accession>A0A8I6S429</accession>
<feature type="signal peptide" evidence="10">
    <location>
        <begin position="1"/>
        <end position="17"/>
    </location>
</feature>
<evidence type="ECO:0000256" key="9">
    <source>
        <dbReference type="SAM" id="Phobius"/>
    </source>
</evidence>
<dbReference type="RefSeq" id="XP_014256476.1">
    <property type="nucleotide sequence ID" value="XM_014400990.2"/>
</dbReference>
<dbReference type="OMA" id="PWATQVN"/>
<evidence type="ECO:0000256" key="8">
    <source>
        <dbReference type="SAM" id="MobiDB-lite"/>
    </source>
</evidence>
<dbReference type="Pfam" id="PF05478">
    <property type="entry name" value="Prominin"/>
    <property type="match status" value="1"/>
</dbReference>
<dbReference type="InterPro" id="IPR008795">
    <property type="entry name" value="Prominin"/>
</dbReference>
<feature type="coiled-coil region" evidence="7">
    <location>
        <begin position="305"/>
        <end position="332"/>
    </location>
</feature>
<evidence type="ECO:0000256" key="6">
    <source>
        <dbReference type="ARBA" id="ARBA00023180"/>
    </source>
</evidence>
<evidence type="ECO:0000256" key="4">
    <source>
        <dbReference type="ARBA" id="ARBA00022989"/>
    </source>
</evidence>
<dbReference type="KEGG" id="clec:106670541"/>
<dbReference type="EnsemblMetazoa" id="XM_014400990.2">
    <property type="protein sequence ID" value="XP_014256476.1"/>
    <property type="gene ID" value="LOC106670541"/>
</dbReference>
<keyword evidence="6" id="KW-0325">Glycoprotein</keyword>
<keyword evidence="4 9" id="KW-1133">Transmembrane helix</keyword>
<dbReference type="AlphaFoldDB" id="A0A8I6S429"/>
<protein>
    <recommendedName>
        <fullName evidence="13">Prominin</fullName>
    </recommendedName>
</protein>
<evidence type="ECO:0000256" key="3">
    <source>
        <dbReference type="ARBA" id="ARBA00022692"/>
    </source>
</evidence>
<evidence type="ECO:0000313" key="12">
    <source>
        <dbReference type="Proteomes" id="UP000494040"/>
    </source>
</evidence>
<reference evidence="11" key="1">
    <citation type="submission" date="2022-01" db="UniProtKB">
        <authorList>
            <consortium name="EnsemblMetazoa"/>
        </authorList>
    </citation>
    <scope>IDENTIFICATION</scope>
</reference>
<dbReference type="Proteomes" id="UP000494040">
    <property type="component" value="Unassembled WGS sequence"/>
</dbReference>
<comment type="similarity">
    <text evidence="2">Belongs to the prominin family.</text>
</comment>
<evidence type="ECO:0000256" key="2">
    <source>
        <dbReference type="ARBA" id="ARBA00006058"/>
    </source>
</evidence>
<organism evidence="11 12">
    <name type="scientific">Cimex lectularius</name>
    <name type="common">Bed bug</name>
    <name type="synonym">Acanthia lectularia</name>
    <dbReference type="NCBI Taxonomy" id="79782"/>
    <lineage>
        <taxon>Eukaryota</taxon>
        <taxon>Metazoa</taxon>
        <taxon>Ecdysozoa</taxon>
        <taxon>Arthropoda</taxon>
        <taxon>Hexapoda</taxon>
        <taxon>Insecta</taxon>
        <taxon>Pterygota</taxon>
        <taxon>Neoptera</taxon>
        <taxon>Paraneoptera</taxon>
        <taxon>Hemiptera</taxon>
        <taxon>Heteroptera</taxon>
        <taxon>Panheteroptera</taxon>
        <taxon>Cimicomorpha</taxon>
        <taxon>Cimicidae</taxon>
        <taxon>Cimex</taxon>
    </lineage>
</organism>
<keyword evidence="7" id="KW-0175">Coiled coil</keyword>
<dbReference type="GeneID" id="106670541"/>
<comment type="subcellular location">
    <subcellularLocation>
        <location evidence="1">Membrane</location>
        <topology evidence="1">Multi-pass membrane protein</topology>
    </subcellularLocation>
</comment>
<feature type="compositionally biased region" description="Polar residues" evidence="8">
    <location>
        <begin position="50"/>
        <end position="66"/>
    </location>
</feature>
<evidence type="ECO:0000256" key="7">
    <source>
        <dbReference type="SAM" id="Coils"/>
    </source>
</evidence>
<dbReference type="OrthoDB" id="8188647at2759"/>
<feature type="transmembrane region" description="Helical" evidence="9">
    <location>
        <begin position="140"/>
        <end position="161"/>
    </location>
</feature>
<keyword evidence="5 9" id="KW-0472">Membrane</keyword>
<dbReference type="PANTHER" id="PTHR22730">
    <property type="entry name" value="PROMININ PROM PROTEIN"/>
    <property type="match status" value="1"/>
</dbReference>
<proteinExistence type="inferred from homology"/>
<feature type="chain" id="PRO_5035237189" description="Prominin" evidence="10">
    <location>
        <begin position="18"/>
        <end position="855"/>
    </location>
</feature>
<dbReference type="CTD" id="246493"/>
<dbReference type="PANTHER" id="PTHR22730:SF1">
    <property type="entry name" value="PROMININ-LIKE PROTEIN"/>
    <property type="match status" value="1"/>
</dbReference>
<dbReference type="GO" id="GO:0016020">
    <property type="term" value="C:membrane"/>
    <property type="evidence" value="ECO:0007669"/>
    <property type="project" value="UniProtKB-SubCell"/>
</dbReference>
<feature type="region of interest" description="Disordered" evidence="8">
    <location>
        <begin position="45"/>
        <end position="69"/>
    </location>
</feature>
<keyword evidence="10" id="KW-0732">Signal</keyword>
<feature type="transmembrane region" description="Helical" evidence="9">
    <location>
        <begin position="182"/>
        <end position="203"/>
    </location>
</feature>
<keyword evidence="12" id="KW-1185">Reference proteome</keyword>
<keyword evidence="3 9" id="KW-0812">Transmembrane</keyword>
<evidence type="ECO:0008006" key="13">
    <source>
        <dbReference type="Google" id="ProtNLM"/>
    </source>
</evidence>
<evidence type="ECO:0000256" key="1">
    <source>
        <dbReference type="ARBA" id="ARBA00004141"/>
    </source>
</evidence>
<feature type="transmembrane region" description="Helical" evidence="9">
    <location>
        <begin position="452"/>
        <end position="470"/>
    </location>
</feature>
<feature type="transmembrane region" description="Helical" evidence="9">
    <location>
        <begin position="491"/>
        <end position="515"/>
    </location>
</feature>
<evidence type="ECO:0000256" key="10">
    <source>
        <dbReference type="SAM" id="SignalP"/>
    </source>
</evidence>
<evidence type="ECO:0000256" key="5">
    <source>
        <dbReference type="ARBA" id="ARBA00023136"/>
    </source>
</evidence>
<sequence length="855" mass="95859">MSPLFTFALLSFLVVLGETVIQNVGGFQNGTAVYKFNNGSKFEPGELDNCTGSTSSEAQPRRSSTPAGKAIPVVFGPLPKGRDYATAAPRDTTAVNPYQYIKGILNFIHPYPFQPDLFRDMMRGNISSPATVLKVLEMEMGYIFLFLLSLFLSLAVPGMVLSLCSADPTPPPSCAPDCKRRTLVFCLQLLLSLLLLGSLAMLWTNEECSRGIASGPQFSSDLLRDAKQFFEESTHQLQHLLTDSFEQAVAPISHDLNDAENLLGRPMQVELILETGLDTALDSLVEIAAGGKEVCSQLASILRSTVETEQLIVFLESKLHELREQIQVVKRRCQPTDRPLCDLIPDQLIDVKFTTKMITNNSRLVYLKQSKIDTLSSSVLEANAIFTGLPTKIEKETKSTRMAVINEVMKKKADLMSAASSLDVIKTRTNIALYDLKATSMPKLDQLLQFEYWRWLVGLVSGLLILYIWALMTGATCCGCCGAENNSSPTLIITLILTAIVSVCLWMFSSMTVYIGGHGESCVCRTMREENFDDLSKFVDTIMSTDVDEESYLSYVIHRNGSLPLPIGNILSECKKNVSSYSAFNLKTMLDIEELVNLTKWHFVYKGLEEIKIDLANMHFFDPKMIFRLVDLQQGLLVNLTTFRTKMMGPISTDLDSVVTQLQGVAKQTNDRITSNQLKSLAVKSKNLISPILGELENHKENMVFHLTALELKVNPLLQQVNHSLSHTKAVQYYIANHGSSIAQHNIKTFTARIENYLEQYQKFVLNIIRGNKTSCYKFWEIFESLRAHVCRRTIDPLNGFWFSTVWCLLILIFITPICLKLIEYYNQNSDLNPALNRTSSEGDWANTSLPEENW</sequence>